<gene>
    <name evidence="3" type="ORF">JOC73_000901</name>
</gene>
<protein>
    <submittedName>
        <fullName evidence="3">Uncharacterized protein YaaN involved in tellurite resistance</fullName>
    </submittedName>
</protein>
<evidence type="ECO:0000256" key="1">
    <source>
        <dbReference type="PIRNR" id="PIRNR026508"/>
    </source>
</evidence>
<evidence type="ECO:0000313" key="4">
    <source>
        <dbReference type="Proteomes" id="UP001314796"/>
    </source>
</evidence>
<reference evidence="3 4" key="1">
    <citation type="submission" date="2021-01" db="EMBL/GenBank/DDBJ databases">
        <title>Genomic Encyclopedia of Type Strains, Phase IV (KMG-IV): sequencing the most valuable type-strain genomes for metagenomic binning, comparative biology and taxonomic classification.</title>
        <authorList>
            <person name="Goeker M."/>
        </authorList>
    </citation>
    <scope>NUCLEOTIDE SEQUENCE [LARGE SCALE GENOMIC DNA]</scope>
    <source>
        <strain evidence="3 4">DSM 25890</strain>
    </source>
</reference>
<dbReference type="Pfam" id="PF05816">
    <property type="entry name" value="TelA"/>
    <property type="match status" value="1"/>
</dbReference>
<organism evidence="3 4">
    <name type="scientific">Alkaliphilus hydrothermalis</name>
    <dbReference type="NCBI Taxonomy" id="1482730"/>
    <lineage>
        <taxon>Bacteria</taxon>
        <taxon>Bacillati</taxon>
        <taxon>Bacillota</taxon>
        <taxon>Clostridia</taxon>
        <taxon>Peptostreptococcales</taxon>
        <taxon>Natronincolaceae</taxon>
        <taxon>Alkaliphilus</taxon>
    </lineage>
</organism>
<dbReference type="PANTHER" id="PTHR38432:SF2">
    <property type="entry name" value="TELLURITE RESISTANCE PROTEIN"/>
    <property type="match status" value="1"/>
</dbReference>
<dbReference type="PIRSF" id="PIRSF026508">
    <property type="entry name" value="TelA"/>
    <property type="match status" value="1"/>
</dbReference>
<feature type="coiled-coil region" evidence="2">
    <location>
        <begin position="90"/>
        <end position="138"/>
    </location>
</feature>
<proteinExistence type="inferred from homology"/>
<evidence type="ECO:0000256" key="2">
    <source>
        <dbReference type="SAM" id="Coils"/>
    </source>
</evidence>
<comment type="caution">
    <text evidence="3">The sequence shown here is derived from an EMBL/GenBank/DDBJ whole genome shotgun (WGS) entry which is preliminary data.</text>
</comment>
<dbReference type="Proteomes" id="UP001314796">
    <property type="component" value="Unassembled WGS sequence"/>
</dbReference>
<comment type="similarity">
    <text evidence="1">Belongs to the TelA family.</text>
</comment>
<accession>A0ABS2NN61</accession>
<keyword evidence="4" id="KW-1185">Reference proteome</keyword>
<evidence type="ECO:0000313" key="3">
    <source>
        <dbReference type="EMBL" id="MBM7614390.1"/>
    </source>
</evidence>
<dbReference type="PANTHER" id="PTHR38432">
    <property type="entry name" value="TELA-LIKE PROTEIN SAOUHSC_01408"/>
    <property type="match status" value="1"/>
</dbReference>
<dbReference type="InterPro" id="IPR008863">
    <property type="entry name" value="Toxic_anion-R_TelA"/>
</dbReference>
<dbReference type="RefSeq" id="WP_204400659.1">
    <property type="nucleotide sequence ID" value="NZ_JAFBEE010000004.1"/>
</dbReference>
<dbReference type="EMBL" id="JAFBEE010000004">
    <property type="protein sequence ID" value="MBM7614390.1"/>
    <property type="molecule type" value="Genomic_DNA"/>
</dbReference>
<name>A0ABS2NN61_9FIRM</name>
<keyword evidence="2" id="KW-0175">Coiled coil</keyword>
<sequence length="346" mass="39916">MDGPLETTKTSQELIKIAAQLDIKNPQLIMSYGEETAVGISKFSDQILSTVTNSSLEDRGELLKQLTAIMEKFEPQDFEEKKQGFLGKVLNKMKDDINKLVAKYQKMDKEISKIYVEIKKYEDDIKKSNEILDEMYEKNFQYYGELEKYIEAGFMVIEHVKNQTILQLQESILISNEEMDQIELKNTYQALEMIEARVHDLELAKMVSLQMAPQIKLIQKGNYNLLRKISSAFVITLPVFKLTLMQAMAIKKQKIQSDAMKALDDKTNELLLKNAVNIANHSVDLAKLISNPSIKIETLEETFNTIIRGIDETKEIERENKHNRENSRQRLAEIKQQLESRSNKTS</sequence>